<dbReference type="InterPro" id="IPR050723">
    <property type="entry name" value="CFA/CMAS"/>
</dbReference>
<dbReference type="PANTHER" id="PTHR43667:SF1">
    <property type="entry name" value="CYCLOPROPANE-FATTY-ACYL-PHOSPHOLIPID SYNTHASE"/>
    <property type="match status" value="1"/>
</dbReference>
<evidence type="ECO:0000256" key="3">
    <source>
        <dbReference type="ARBA" id="ARBA00022679"/>
    </source>
</evidence>
<dbReference type="GO" id="GO:0008168">
    <property type="term" value="F:methyltransferase activity"/>
    <property type="evidence" value="ECO:0007669"/>
    <property type="project" value="UniProtKB-KW"/>
</dbReference>
<feature type="domain" description="DUF7884" evidence="6">
    <location>
        <begin position="2"/>
        <end position="79"/>
    </location>
</feature>
<keyword evidence="2" id="KW-0489">Methyltransferase</keyword>
<dbReference type="InterPro" id="IPR003333">
    <property type="entry name" value="CMAS"/>
</dbReference>
<dbReference type="PANTHER" id="PTHR43667">
    <property type="entry name" value="CYCLOPROPANE-FATTY-ACYL-PHOSPHOLIPID SYNTHASE"/>
    <property type="match status" value="1"/>
</dbReference>
<evidence type="ECO:0000256" key="1">
    <source>
        <dbReference type="ARBA" id="ARBA00010815"/>
    </source>
</evidence>
<protein>
    <recommendedName>
        <fullName evidence="6">DUF7884 domain-containing protein</fullName>
    </recommendedName>
</protein>
<evidence type="ECO:0000256" key="5">
    <source>
        <dbReference type="ARBA" id="ARBA00023098"/>
    </source>
</evidence>
<dbReference type="PIRSF" id="PIRSF003085">
    <property type="entry name" value="CMAS"/>
    <property type="match status" value="1"/>
</dbReference>
<dbReference type="CDD" id="cd02440">
    <property type="entry name" value="AdoMet_MTases"/>
    <property type="match status" value="1"/>
</dbReference>
<evidence type="ECO:0000259" key="6">
    <source>
        <dbReference type="Pfam" id="PF25371"/>
    </source>
</evidence>
<evidence type="ECO:0000256" key="4">
    <source>
        <dbReference type="ARBA" id="ARBA00022691"/>
    </source>
</evidence>
<dbReference type="Gene3D" id="3.40.50.150">
    <property type="entry name" value="Vaccinia Virus protein VP39"/>
    <property type="match status" value="1"/>
</dbReference>
<dbReference type="InterPro" id="IPR057206">
    <property type="entry name" value="DUF7884"/>
</dbReference>
<dbReference type="InterPro" id="IPR029063">
    <property type="entry name" value="SAM-dependent_MTases_sf"/>
</dbReference>
<keyword evidence="4" id="KW-0949">S-adenosyl-L-methionine</keyword>
<keyword evidence="5" id="KW-0443">Lipid metabolism</keyword>
<keyword evidence="3" id="KW-0808">Transferase</keyword>
<dbReference type="EMBL" id="UINC01001120">
    <property type="protein sequence ID" value="SUZ71407.1"/>
    <property type="molecule type" value="Genomic_DNA"/>
</dbReference>
<evidence type="ECO:0000256" key="2">
    <source>
        <dbReference type="ARBA" id="ARBA00022603"/>
    </source>
</evidence>
<dbReference type="AlphaFoldDB" id="A0A381PZL9"/>
<accession>A0A381PZL9</accession>
<dbReference type="Pfam" id="PF25371">
    <property type="entry name" value="DUF7884"/>
    <property type="match status" value="1"/>
</dbReference>
<organism evidence="7">
    <name type="scientific">marine metagenome</name>
    <dbReference type="NCBI Taxonomy" id="408172"/>
    <lineage>
        <taxon>unclassified sequences</taxon>
        <taxon>metagenomes</taxon>
        <taxon>ecological metagenomes</taxon>
    </lineage>
</organism>
<dbReference type="GO" id="GO:0032259">
    <property type="term" value="P:methylation"/>
    <property type="evidence" value="ECO:0007669"/>
    <property type="project" value="UniProtKB-KW"/>
</dbReference>
<sequence>MYDKFIRENITHGAFKLVHPNGDEQVYGDGPASVVWRINDTRVLSKIARNPLLNLGETYIEQGWDVEDGKLAQLLTILRTNFEDELVRRGSMAAYAAILQTWNNLDASMRNVSHHYDLDESLFRAFLDQDMHYSCAYFRTPEQTLEAAQSAKCEHIRKKLCLKPGQKVLDIGSGWGSLGLYLAEQEDVQVTGLTLSNEQLGVAKQHAVQRGLDNQVEFRLEDYRNHQGEYDAVVSVGMFEHVGLRNFDGYFNKVGNLLSKDGVAMIHTIGHMDRPAATNPWIRRHIFPGGYIPAISEISAAVERSPLVFADIEVWRQHYALTLKEWNRRFQAVRSQFVRDKGERFCRIWEFYLLSCQTAFEVESLVVYQLQLSINNASVPTTRDYLYGSS</sequence>
<comment type="similarity">
    <text evidence="1">Belongs to the CFA/CMAS family.</text>
</comment>
<evidence type="ECO:0000313" key="7">
    <source>
        <dbReference type="EMBL" id="SUZ71407.1"/>
    </source>
</evidence>
<proteinExistence type="inferred from homology"/>
<gene>
    <name evidence="7" type="ORF">METZ01_LOCUS24261</name>
</gene>
<dbReference type="Pfam" id="PF02353">
    <property type="entry name" value="CMAS"/>
    <property type="match status" value="1"/>
</dbReference>
<dbReference type="SUPFAM" id="SSF53335">
    <property type="entry name" value="S-adenosyl-L-methionine-dependent methyltransferases"/>
    <property type="match status" value="1"/>
</dbReference>
<name>A0A381PZL9_9ZZZZ</name>
<reference evidence="7" key="1">
    <citation type="submission" date="2018-05" db="EMBL/GenBank/DDBJ databases">
        <authorList>
            <person name="Lanie J.A."/>
            <person name="Ng W.-L."/>
            <person name="Kazmierczak K.M."/>
            <person name="Andrzejewski T.M."/>
            <person name="Davidsen T.M."/>
            <person name="Wayne K.J."/>
            <person name="Tettelin H."/>
            <person name="Glass J.I."/>
            <person name="Rusch D."/>
            <person name="Podicherti R."/>
            <person name="Tsui H.-C.T."/>
            <person name="Winkler M.E."/>
        </authorList>
    </citation>
    <scope>NUCLEOTIDE SEQUENCE</scope>
</reference>
<dbReference type="GO" id="GO:0008610">
    <property type="term" value="P:lipid biosynthetic process"/>
    <property type="evidence" value="ECO:0007669"/>
    <property type="project" value="InterPro"/>
</dbReference>